<feature type="transmembrane region" description="Helical" evidence="1">
    <location>
        <begin position="6"/>
        <end position="23"/>
    </location>
</feature>
<dbReference type="InterPro" id="IPR042106">
    <property type="entry name" value="Nuo/plastoQ_OxRdtase_6_NuoJ"/>
</dbReference>
<name>A0A382NDU2_9ZZZZ</name>
<dbReference type="EMBL" id="UINC01099322">
    <property type="protein sequence ID" value="SVC58495.1"/>
    <property type="molecule type" value="Genomic_DNA"/>
</dbReference>
<reference evidence="2" key="1">
    <citation type="submission" date="2018-05" db="EMBL/GenBank/DDBJ databases">
        <authorList>
            <person name="Lanie J.A."/>
            <person name="Ng W.-L."/>
            <person name="Kazmierczak K.M."/>
            <person name="Andrzejewski T.M."/>
            <person name="Davidsen T.M."/>
            <person name="Wayne K.J."/>
            <person name="Tettelin H."/>
            <person name="Glass J.I."/>
            <person name="Rusch D."/>
            <person name="Podicherti R."/>
            <person name="Tsui H.-C.T."/>
            <person name="Winkler M.E."/>
        </authorList>
    </citation>
    <scope>NUCLEOTIDE SEQUENCE</scope>
</reference>
<evidence type="ECO:0008006" key="3">
    <source>
        <dbReference type="Google" id="ProtNLM"/>
    </source>
</evidence>
<evidence type="ECO:0000256" key="1">
    <source>
        <dbReference type="SAM" id="Phobius"/>
    </source>
</evidence>
<feature type="non-terminal residue" evidence="2">
    <location>
        <position position="47"/>
    </location>
</feature>
<sequence>MIFQDIVFWMLAVLAIVAALGVVLVKDLFRAALLLVVVFIAVAGFFV</sequence>
<protein>
    <recommendedName>
        <fullName evidence="3">NADH-quinone oxidoreductase subunit J</fullName>
    </recommendedName>
</protein>
<organism evidence="2">
    <name type="scientific">marine metagenome</name>
    <dbReference type="NCBI Taxonomy" id="408172"/>
    <lineage>
        <taxon>unclassified sequences</taxon>
        <taxon>metagenomes</taxon>
        <taxon>ecological metagenomes</taxon>
    </lineage>
</organism>
<keyword evidence="1" id="KW-0812">Transmembrane</keyword>
<keyword evidence="1" id="KW-0472">Membrane</keyword>
<feature type="transmembrane region" description="Helical" evidence="1">
    <location>
        <begin position="28"/>
        <end position="46"/>
    </location>
</feature>
<proteinExistence type="predicted"/>
<evidence type="ECO:0000313" key="2">
    <source>
        <dbReference type="EMBL" id="SVC58495.1"/>
    </source>
</evidence>
<gene>
    <name evidence="2" type="ORF">METZ01_LOCUS311349</name>
</gene>
<accession>A0A382NDU2</accession>
<keyword evidence="1" id="KW-1133">Transmembrane helix</keyword>
<dbReference type="Gene3D" id="1.20.120.1200">
    <property type="entry name" value="NADH-ubiquinone/plastoquinone oxidoreductase chain 6, subunit NuoJ"/>
    <property type="match status" value="1"/>
</dbReference>
<dbReference type="AlphaFoldDB" id="A0A382NDU2"/>